<dbReference type="GO" id="GO:0051537">
    <property type="term" value="F:2 iron, 2 sulfur cluster binding"/>
    <property type="evidence" value="ECO:0007669"/>
    <property type="project" value="UniProtKB-KW"/>
</dbReference>
<keyword evidence="10" id="KW-1185">Reference proteome</keyword>
<dbReference type="InterPro" id="IPR017941">
    <property type="entry name" value="Rieske_2Fe-2S"/>
</dbReference>
<dbReference type="EMBL" id="VNIB01000014">
    <property type="protein sequence ID" value="TYO96342.1"/>
    <property type="molecule type" value="Genomic_DNA"/>
</dbReference>
<evidence type="ECO:0000256" key="6">
    <source>
        <dbReference type="ARBA" id="ARBA00034078"/>
    </source>
</evidence>
<dbReference type="InterPro" id="IPR006311">
    <property type="entry name" value="TAT_signal"/>
</dbReference>
<evidence type="ECO:0000256" key="7">
    <source>
        <dbReference type="SAM" id="Phobius"/>
    </source>
</evidence>
<dbReference type="Pfam" id="PF00355">
    <property type="entry name" value="Rieske"/>
    <property type="match status" value="1"/>
</dbReference>
<feature type="transmembrane region" description="Helical" evidence="7">
    <location>
        <begin position="12"/>
        <end position="32"/>
    </location>
</feature>
<keyword evidence="4" id="KW-0411">Iron-sulfur</keyword>
<comment type="caution">
    <text evidence="9">The sequence shown here is derived from an EMBL/GenBank/DDBJ whole genome shotgun (WGS) entry which is preliminary data.</text>
</comment>
<protein>
    <submittedName>
        <fullName evidence="9">Cytochrome b6-f complex iron-sulfur subunit</fullName>
    </submittedName>
</protein>
<dbReference type="SUPFAM" id="SSF50022">
    <property type="entry name" value="ISP domain"/>
    <property type="match status" value="1"/>
</dbReference>
<dbReference type="Gene3D" id="2.102.10.10">
    <property type="entry name" value="Rieske [2Fe-2S] iron-sulphur domain"/>
    <property type="match status" value="1"/>
</dbReference>
<keyword evidence="7" id="KW-0472">Membrane</keyword>
<comment type="cofactor">
    <cofactor evidence="6">
        <name>[2Fe-2S] cluster</name>
        <dbReference type="ChEBI" id="CHEBI:190135"/>
    </cofactor>
</comment>
<keyword evidence="2" id="KW-0479">Metal-binding</keyword>
<evidence type="ECO:0000259" key="8">
    <source>
        <dbReference type="PROSITE" id="PS51296"/>
    </source>
</evidence>
<dbReference type="CDD" id="cd03467">
    <property type="entry name" value="Rieske"/>
    <property type="match status" value="1"/>
</dbReference>
<dbReference type="OrthoDB" id="9767869at2"/>
<gene>
    <name evidence="9" type="ORF">EDC39_11448</name>
</gene>
<keyword evidence="7" id="KW-0812">Transmembrane</keyword>
<accession>A0A5D3WHL2</accession>
<dbReference type="PROSITE" id="PS51296">
    <property type="entry name" value="RIESKE"/>
    <property type="match status" value="1"/>
</dbReference>
<keyword evidence="1" id="KW-0001">2Fe-2S</keyword>
<keyword evidence="3" id="KW-0408">Iron</keyword>
<dbReference type="GO" id="GO:0016020">
    <property type="term" value="C:membrane"/>
    <property type="evidence" value="ECO:0007669"/>
    <property type="project" value="InterPro"/>
</dbReference>
<reference evidence="9 10" key="1">
    <citation type="submission" date="2019-07" db="EMBL/GenBank/DDBJ databases">
        <title>Genomic Encyclopedia of Type Strains, Phase IV (KMG-IV): sequencing the most valuable type-strain genomes for metagenomic binning, comparative biology and taxonomic classification.</title>
        <authorList>
            <person name="Goeker M."/>
        </authorList>
    </citation>
    <scope>NUCLEOTIDE SEQUENCE [LARGE SCALE GENOMIC DNA]</scope>
    <source>
        <strain evidence="9 10">SS015</strain>
    </source>
</reference>
<evidence type="ECO:0000256" key="1">
    <source>
        <dbReference type="ARBA" id="ARBA00022714"/>
    </source>
</evidence>
<dbReference type="RefSeq" id="WP_148896815.1">
    <property type="nucleotide sequence ID" value="NZ_VNIB01000014.1"/>
</dbReference>
<dbReference type="InterPro" id="IPR036922">
    <property type="entry name" value="Rieske_2Fe-2S_sf"/>
</dbReference>
<evidence type="ECO:0000256" key="2">
    <source>
        <dbReference type="ARBA" id="ARBA00022723"/>
    </source>
</evidence>
<evidence type="ECO:0000256" key="4">
    <source>
        <dbReference type="ARBA" id="ARBA00023014"/>
    </source>
</evidence>
<keyword evidence="7" id="KW-1133">Transmembrane helix</keyword>
<evidence type="ECO:0000313" key="9">
    <source>
        <dbReference type="EMBL" id="TYO96342.1"/>
    </source>
</evidence>
<evidence type="ECO:0000313" key="10">
    <source>
        <dbReference type="Proteomes" id="UP000324159"/>
    </source>
</evidence>
<proteinExistence type="predicted"/>
<dbReference type="PROSITE" id="PS51318">
    <property type="entry name" value="TAT"/>
    <property type="match status" value="1"/>
</dbReference>
<dbReference type="PANTHER" id="PTHR10134">
    <property type="entry name" value="CYTOCHROME B-C1 COMPLEX SUBUNIT RIESKE, MITOCHONDRIAL"/>
    <property type="match status" value="1"/>
</dbReference>
<evidence type="ECO:0000256" key="5">
    <source>
        <dbReference type="ARBA" id="ARBA00023157"/>
    </source>
</evidence>
<name>A0A5D3WHL2_9BACT</name>
<keyword evidence="5" id="KW-1015">Disulfide bond</keyword>
<dbReference type="AlphaFoldDB" id="A0A5D3WHL2"/>
<organism evidence="9 10">
    <name type="scientific">Geothermobacter ehrlichii</name>
    <dbReference type="NCBI Taxonomy" id="213224"/>
    <lineage>
        <taxon>Bacteria</taxon>
        <taxon>Pseudomonadati</taxon>
        <taxon>Thermodesulfobacteriota</taxon>
        <taxon>Desulfuromonadia</taxon>
        <taxon>Desulfuromonadales</taxon>
        <taxon>Geothermobacteraceae</taxon>
        <taxon>Geothermobacter</taxon>
    </lineage>
</organism>
<sequence>MDQSELSPARRRTFLTVMLAGIGAAVGAMFGWPVLRYLSPRSGADADARVRVPRDKVPVGGAHFFEFRGRPTVLLQMRPGEFTALTAVCTHLGCIVKWQQNKGEFLCPCHGGRFSATGEVLGGPPPAPLQNFPVVLDGDQLVIG</sequence>
<feature type="domain" description="Rieske" evidence="8">
    <location>
        <begin position="49"/>
        <end position="143"/>
    </location>
</feature>
<dbReference type="Proteomes" id="UP000324159">
    <property type="component" value="Unassembled WGS sequence"/>
</dbReference>
<dbReference type="InterPro" id="IPR005805">
    <property type="entry name" value="Rieske_Fe-S_prot_C"/>
</dbReference>
<evidence type="ECO:0000256" key="3">
    <source>
        <dbReference type="ARBA" id="ARBA00023004"/>
    </source>
</evidence>
<dbReference type="InterPro" id="IPR014349">
    <property type="entry name" value="Rieske_Fe-S_prot"/>
</dbReference>
<dbReference type="PRINTS" id="PR00162">
    <property type="entry name" value="RIESKE"/>
</dbReference>
<dbReference type="GO" id="GO:0046872">
    <property type="term" value="F:metal ion binding"/>
    <property type="evidence" value="ECO:0007669"/>
    <property type="project" value="UniProtKB-KW"/>
</dbReference>